<dbReference type="SMART" id="SM00320">
    <property type="entry name" value="WD40"/>
    <property type="match status" value="2"/>
</dbReference>
<feature type="transmembrane region" description="Helical" evidence="1">
    <location>
        <begin position="55"/>
        <end position="79"/>
    </location>
</feature>
<dbReference type="InterPro" id="IPR001680">
    <property type="entry name" value="WD40_rpt"/>
</dbReference>
<keyword evidence="1" id="KW-0812">Transmembrane</keyword>
<organism evidence="5">
    <name type="scientific">Enterobius vermicularis</name>
    <name type="common">Human pinworm</name>
    <dbReference type="NCBI Taxonomy" id="51028"/>
    <lineage>
        <taxon>Eukaryota</taxon>
        <taxon>Metazoa</taxon>
        <taxon>Ecdysozoa</taxon>
        <taxon>Nematoda</taxon>
        <taxon>Chromadorea</taxon>
        <taxon>Rhabditida</taxon>
        <taxon>Spirurina</taxon>
        <taxon>Oxyuridomorpha</taxon>
        <taxon>Oxyuroidea</taxon>
        <taxon>Oxyuridae</taxon>
        <taxon>Enterobius</taxon>
    </lineage>
</organism>
<evidence type="ECO:0000313" key="3">
    <source>
        <dbReference type="EMBL" id="VDD86124.1"/>
    </source>
</evidence>
<dbReference type="SUPFAM" id="SSF50978">
    <property type="entry name" value="WD40 repeat-like"/>
    <property type="match status" value="1"/>
</dbReference>
<dbReference type="AlphaFoldDB" id="A0A0N4UVS8"/>
<evidence type="ECO:0000313" key="4">
    <source>
        <dbReference type="Proteomes" id="UP000274131"/>
    </source>
</evidence>
<dbReference type="OrthoDB" id="7668193at2759"/>
<dbReference type="WBParaSite" id="EVEC_0000155901-mRNA-1">
    <property type="protein sequence ID" value="EVEC_0000155901-mRNA-1"/>
    <property type="gene ID" value="EVEC_0000155901"/>
</dbReference>
<accession>A0A0N4UVS8</accession>
<dbReference type="Proteomes" id="UP000274131">
    <property type="component" value="Unassembled WGS sequence"/>
</dbReference>
<keyword evidence="1" id="KW-1133">Transmembrane helix</keyword>
<name>A0A0N4UVS8_ENTVE</name>
<proteinExistence type="predicted"/>
<dbReference type="Pfam" id="PF12894">
    <property type="entry name" value="ANAPC4_WD40"/>
    <property type="match status" value="1"/>
</dbReference>
<dbReference type="InterPro" id="IPR015943">
    <property type="entry name" value="WD40/YVTN_repeat-like_dom_sf"/>
</dbReference>
<keyword evidence="4" id="KW-1185">Reference proteome</keyword>
<dbReference type="EMBL" id="UXUI01007191">
    <property type="protein sequence ID" value="VDD86124.1"/>
    <property type="molecule type" value="Genomic_DNA"/>
</dbReference>
<sequence length="147" mass="16733">GLKFETEKVISTKHYGFCRSISCNGVVYIPFYEVGGHFFDVLTIDKILKLNLDFMVMYLLNAFLFQIFFRAGGCASLCFSPCGKFMASSYWDGTIRIHSVKSSKVLAVIDFHKNTVDYLDWHIVNGEKLLFANCKDGSLSIWNLLKC</sequence>
<dbReference type="STRING" id="51028.A0A0N4UVS8"/>
<evidence type="ECO:0000256" key="1">
    <source>
        <dbReference type="SAM" id="Phobius"/>
    </source>
</evidence>
<dbReference type="InterPro" id="IPR036322">
    <property type="entry name" value="WD40_repeat_dom_sf"/>
</dbReference>
<evidence type="ECO:0000313" key="5">
    <source>
        <dbReference type="WBParaSite" id="EVEC_0000155901-mRNA-1"/>
    </source>
</evidence>
<protein>
    <submittedName>
        <fullName evidence="5">WD_REPEATS_REGION domain-containing protein</fullName>
    </submittedName>
</protein>
<reference evidence="3 4" key="2">
    <citation type="submission" date="2018-10" db="EMBL/GenBank/DDBJ databases">
        <authorList>
            <consortium name="Pathogen Informatics"/>
        </authorList>
    </citation>
    <scope>NUCLEOTIDE SEQUENCE [LARGE SCALE GENOMIC DNA]</scope>
</reference>
<dbReference type="Gene3D" id="2.130.10.10">
    <property type="entry name" value="YVTN repeat-like/Quinoprotein amine dehydrogenase"/>
    <property type="match status" value="1"/>
</dbReference>
<evidence type="ECO:0000259" key="2">
    <source>
        <dbReference type="Pfam" id="PF12894"/>
    </source>
</evidence>
<dbReference type="InterPro" id="IPR024977">
    <property type="entry name" value="Apc4-like_WD40_dom"/>
</dbReference>
<reference evidence="5" key="1">
    <citation type="submission" date="2017-02" db="UniProtKB">
        <authorList>
            <consortium name="WormBaseParasite"/>
        </authorList>
    </citation>
    <scope>IDENTIFICATION</scope>
</reference>
<feature type="domain" description="Anaphase-promoting complex subunit 4-like WD40" evidence="2">
    <location>
        <begin position="75"/>
        <end position="122"/>
    </location>
</feature>
<gene>
    <name evidence="3" type="ORF">EVEC_LOCUS1267</name>
</gene>
<keyword evidence="1" id="KW-0472">Membrane</keyword>